<feature type="domain" description="CD-NTase-associated protein 12/Pycsar effector protein TIR" evidence="1">
    <location>
        <begin position="10"/>
        <end position="128"/>
    </location>
</feature>
<dbReference type="Pfam" id="PF10137">
    <property type="entry name" value="CAP12-PCTIR_TIR"/>
    <property type="match status" value="1"/>
</dbReference>
<dbReference type="EMBL" id="NPEU01000406">
    <property type="protein sequence ID" value="RAI32736.1"/>
    <property type="molecule type" value="Genomic_DNA"/>
</dbReference>
<proteinExistence type="predicted"/>
<dbReference type="RefSeq" id="WP_111359542.1">
    <property type="nucleotide sequence ID" value="NZ_NHSK01000044.1"/>
</dbReference>
<name>A0A327K4F2_9BRAD</name>
<evidence type="ECO:0000259" key="1">
    <source>
        <dbReference type="Pfam" id="PF10137"/>
    </source>
</evidence>
<dbReference type="Proteomes" id="UP000248863">
    <property type="component" value="Unassembled WGS sequence"/>
</dbReference>
<evidence type="ECO:0000313" key="3">
    <source>
        <dbReference type="Proteomes" id="UP000248863"/>
    </source>
</evidence>
<dbReference type="GO" id="GO:0050135">
    <property type="term" value="F:NADP+ nucleosidase activity"/>
    <property type="evidence" value="ECO:0007669"/>
    <property type="project" value="InterPro"/>
</dbReference>
<reference evidence="2 3" key="1">
    <citation type="submission" date="2017-07" db="EMBL/GenBank/DDBJ databases">
        <title>Draft Genome Sequences of Select Purple Nonsulfur Bacteria.</title>
        <authorList>
            <person name="Lasarre B."/>
            <person name="Mckinlay J.B."/>
        </authorList>
    </citation>
    <scope>NUCLEOTIDE SEQUENCE [LARGE SCALE GENOMIC DNA]</scope>
    <source>
        <strain evidence="2 3">DSM 11907</strain>
    </source>
</reference>
<organism evidence="2 3">
    <name type="scientific">Rhodoplanes elegans</name>
    <dbReference type="NCBI Taxonomy" id="29408"/>
    <lineage>
        <taxon>Bacteria</taxon>
        <taxon>Pseudomonadati</taxon>
        <taxon>Pseudomonadota</taxon>
        <taxon>Alphaproteobacteria</taxon>
        <taxon>Hyphomicrobiales</taxon>
        <taxon>Nitrobacteraceae</taxon>
        <taxon>Rhodoplanes</taxon>
    </lineage>
</organism>
<comment type="caution">
    <text evidence="2">The sequence shown here is derived from an EMBL/GenBank/DDBJ whole genome shotgun (WGS) entry which is preliminary data.</text>
</comment>
<dbReference type="AlphaFoldDB" id="A0A327K4F2"/>
<dbReference type="OrthoDB" id="5497289at2"/>
<keyword evidence="3" id="KW-1185">Reference proteome</keyword>
<gene>
    <name evidence="2" type="ORF">CH338_23685</name>
</gene>
<protein>
    <recommendedName>
        <fullName evidence="1">CD-NTase-associated protein 12/Pycsar effector protein TIR domain-containing protein</fullName>
    </recommendedName>
</protein>
<accession>A0A327K4F2</accession>
<evidence type="ECO:0000313" key="2">
    <source>
        <dbReference type="EMBL" id="RAI32736.1"/>
    </source>
</evidence>
<dbReference type="InterPro" id="IPR019302">
    <property type="entry name" value="CAP12/PCTIR_TIR_dom"/>
</dbReference>
<sequence>MTAARPDASVFIASSVEGLDVAYGLQEHLEYTAEPTVWTQDVFRPSSSAIVDLLAATRKFDFAVFAFTADDALQLRDSRVPAVRDNVIFEFGLFVGALGLSRCFFVMPRSAEPLHLPTDLLGLTPLTYASDRSDKNLIAALGPAANRVRRSIREQLGRPAAAVPEAAVPEARRGSPGRLDAFVAAWNGPELLSARAAVRDMPSSPYGYDDDERPAHDGLRRIFAFLEAVADAVIAGEVDDPPARAEFGRAVRTLWPHMYVLLAPANHAAEWWSPLPRLAELFARWAEPAGSESVG</sequence>